<dbReference type="RefSeq" id="WP_344587208.1">
    <property type="nucleotide sequence ID" value="NZ_BAAARW010000003.1"/>
</dbReference>
<organism evidence="1 2">
    <name type="scientific">Actinomadura vinacea</name>
    <dbReference type="NCBI Taxonomy" id="115336"/>
    <lineage>
        <taxon>Bacteria</taxon>
        <taxon>Bacillati</taxon>
        <taxon>Actinomycetota</taxon>
        <taxon>Actinomycetes</taxon>
        <taxon>Streptosporangiales</taxon>
        <taxon>Thermomonosporaceae</taxon>
        <taxon>Actinomadura</taxon>
    </lineage>
</organism>
<dbReference type="Proteomes" id="UP001501231">
    <property type="component" value="Unassembled WGS sequence"/>
</dbReference>
<reference evidence="2" key="1">
    <citation type="journal article" date="2019" name="Int. J. Syst. Evol. Microbiol.">
        <title>The Global Catalogue of Microorganisms (GCM) 10K type strain sequencing project: providing services to taxonomists for standard genome sequencing and annotation.</title>
        <authorList>
            <consortium name="The Broad Institute Genomics Platform"/>
            <consortium name="The Broad Institute Genome Sequencing Center for Infectious Disease"/>
            <person name="Wu L."/>
            <person name="Ma J."/>
        </authorList>
    </citation>
    <scope>NUCLEOTIDE SEQUENCE [LARGE SCALE GENOMIC DNA]</scope>
    <source>
        <strain evidence="2">JCM 3325</strain>
    </source>
</reference>
<evidence type="ECO:0000313" key="2">
    <source>
        <dbReference type="Proteomes" id="UP001501231"/>
    </source>
</evidence>
<evidence type="ECO:0000313" key="1">
    <source>
        <dbReference type="EMBL" id="GAA2403984.1"/>
    </source>
</evidence>
<accession>A0ABP5VKF2</accession>
<dbReference type="EMBL" id="BAAARW010000003">
    <property type="protein sequence ID" value="GAA2403984.1"/>
    <property type="molecule type" value="Genomic_DNA"/>
</dbReference>
<name>A0ABP5VKF2_9ACTN</name>
<proteinExistence type="predicted"/>
<gene>
    <name evidence="1" type="ORF">GCM10010191_09580</name>
</gene>
<keyword evidence="2" id="KW-1185">Reference proteome</keyword>
<protein>
    <submittedName>
        <fullName evidence="1">Uncharacterized protein</fullName>
    </submittedName>
</protein>
<sequence>MFVGDTCVIRVYRHGEVERVGGEPEPGGGYEGVDPRDLEGAVIPELLLVPWAVRAAASYRRAGKDSFEWL</sequence>
<comment type="caution">
    <text evidence="1">The sequence shown here is derived from an EMBL/GenBank/DDBJ whole genome shotgun (WGS) entry which is preliminary data.</text>
</comment>